<gene>
    <name evidence="2" type="ORF">EJQ19_17450</name>
</gene>
<dbReference type="Gene3D" id="3.40.50.150">
    <property type="entry name" value="Vaccinia Virus protein VP39"/>
    <property type="match status" value="1"/>
</dbReference>
<proteinExistence type="predicted"/>
<dbReference type="SUPFAM" id="SSF53335">
    <property type="entry name" value="S-adenosyl-L-methionine-dependent methyltransferases"/>
    <property type="match status" value="1"/>
</dbReference>
<reference evidence="2 3" key="1">
    <citation type="submission" date="2018-12" db="EMBL/GenBank/DDBJ databases">
        <title>Bacillus ochoae sp. nov., Paenibacillus whitsoniae sp. nov., Paenibacillus spiritus sp. nov. Isolated from the Mars Exploration Rover during spacecraft assembly.</title>
        <authorList>
            <person name="Seuylemezian A."/>
            <person name="Vaishampayan P."/>
        </authorList>
    </citation>
    <scope>NUCLEOTIDE SEQUENCE [LARGE SCALE GENOMIC DNA]</scope>
    <source>
        <strain evidence="2 3">MER 54</strain>
    </source>
</reference>
<comment type="caution">
    <text evidence="2">The sequence shown here is derived from an EMBL/GenBank/DDBJ whole genome shotgun (WGS) entry which is preliminary data.</text>
</comment>
<keyword evidence="2" id="KW-0489">Methyltransferase</keyword>
<dbReference type="PANTHER" id="PTHR14911">
    <property type="entry name" value="THUMP DOMAIN-CONTAINING"/>
    <property type="match status" value="1"/>
</dbReference>
<dbReference type="EMBL" id="RXHU01000050">
    <property type="protein sequence ID" value="RTE08479.1"/>
    <property type="molecule type" value="Genomic_DNA"/>
</dbReference>
<evidence type="ECO:0000259" key="1">
    <source>
        <dbReference type="Pfam" id="PF01170"/>
    </source>
</evidence>
<protein>
    <submittedName>
        <fullName evidence="2">RNA methyltransferase</fullName>
    </submittedName>
</protein>
<dbReference type="InterPro" id="IPR000241">
    <property type="entry name" value="RlmKL-like_Mtase"/>
</dbReference>
<sequence>MKYVYVFACHEDEQALCDMELRALLGADSVIGARYAVSARKVEPSRSPFVKLRLAVELEAGSLAELAALVSAHPVTGATFKVVFAPTGEPVLYDRQREIERELGRHLRGQAEMRRPAQWFAVTALGGRWLFGDCAHGEAVWLQHQQKPQNYSTALPTRIARAVVNVAVPDAAGTLVDPCCGIGTVLIEALSMGIDSVGFDLNPLAVRGARVNLRHFGLPEVVGVSDMRALAPHGGSASAASSSAPAATPYDALVLDMPYNLCSKLPEAEALEMLEAARRLARRAVILTTEEIDPLLEKAGLRIVDRCLAHKGRFSRQVIVCERA</sequence>
<dbReference type="Proteomes" id="UP000276128">
    <property type="component" value="Unassembled WGS sequence"/>
</dbReference>
<dbReference type="OrthoDB" id="9791556at2"/>
<dbReference type="RefSeq" id="WP_126142518.1">
    <property type="nucleotide sequence ID" value="NZ_RXHU01000050.1"/>
</dbReference>
<dbReference type="InterPro" id="IPR029063">
    <property type="entry name" value="SAM-dependent_MTases_sf"/>
</dbReference>
<keyword evidence="3" id="KW-1185">Reference proteome</keyword>
<dbReference type="PANTHER" id="PTHR14911:SF13">
    <property type="entry name" value="TRNA (GUANINE(6)-N2)-METHYLTRANSFERASE THUMP3"/>
    <property type="match status" value="1"/>
</dbReference>
<keyword evidence="2" id="KW-0808">Transferase</keyword>
<feature type="domain" description="Ribosomal RNA large subunit methyltransferase K/L-like methyltransferase" evidence="1">
    <location>
        <begin position="147"/>
        <end position="291"/>
    </location>
</feature>
<accession>A0A430JBU5</accession>
<dbReference type="Pfam" id="PF01170">
    <property type="entry name" value="UPF0020"/>
    <property type="match status" value="1"/>
</dbReference>
<evidence type="ECO:0000313" key="2">
    <source>
        <dbReference type="EMBL" id="RTE08479.1"/>
    </source>
</evidence>
<dbReference type="AlphaFoldDB" id="A0A430JBU5"/>
<dbReference type="GO" id="GO:0016423">
    <property type="term" value="F:tRNA (guanine) methyltransferase activity"/>
    <property type="evidence" value="ECO:0007669"/>
    <property type="project" value="TreeGrafter"/>
</dbReference>
<dbReference type="GO" id="GO:0030488">
    <property type="term" value="P:tRNA methylation"/>
    <property type="evidence" value="ECO:0007669"/>
    <property type="project" value="TreeGrafter"/>
</dbReference>
<organism evidence="2 3">
    <name type="scientific">Paenibacillus whitsoniae</name>
    <dbReference type="NCBI Taxonomy" id="2496558"/>
    <lineage>
        <taxon>Bacteria</taxon>
        <taxon>Bacillati</taxon>
        <taxon>Bacillota</taxon>
        <taxon>Bacilli</taxon>
        <taxon>Bacillales</taxon>
        <taxon>Paenibacillaceae</taxon>
        <taxon>Paenibacillus</taxon>
    </lineage>
</organism>
<name>A0A430JBU5_9BACL</name>
<evidence type="ECO:0000313" key="3">
    <source>
        <dbReference type="Proteomes" id="UP000276128"/>
    </source>
</evidence>